<dbReference type="Proteomes" id="UP001497525">
    <property type="component" value="Unassembled WGS sequence"/>
</dbReference>
<dbReference type="GO" id="GO:0005737">
    <property type="term" value="C:cytoplasm"/>
    <property type="evidence" value="ECO:0007669"/>
    <property type="project" value="TreeGrafter"/>
</dbReference>
<evidence type="ECO:0000256" key="1">
    <source>
        <dbReference type="ARBA" id="ARBA00001936"/>
    </source>
</evidence>
<protein>
    <recommendedName>
        <fullName evidence="2">protein-serine/threonine phosphatase</fullName>
        <ecNumber evidence="2">3.1.3.16</ecNumber>
    </recommendedName>
</protein>
<dbReference type="PANTHER" id="PTHR11668">
    <property type="entry name" value="SERINE/THREONINE PROTEIN PHOSPHATASE"/>
    <property type="match status" value="1"/>
</dbReference>
<dbReference type="SMART" id="SM00156">
    <property type="entry name" value="PP2Ac"/>
    <property type="match status" value="1"/>
</dbReference>
<evidence type="ECO:0000259" key="9">
    <source>
        <dbReference type="SMART" id="SM00156"/>
    </source>
</evidence>
<evidence type="ECO:0000256" key="5">
    <source>
        <dbReference type="ARBA" id="ARBA00022912"/>
    </source>
</evidence>
<evidence type="ECO:0000313" key="10">
    <source>
        <dbReference type="EMBL" id="CAL5132060.1"/>
    </source>
</evidence>
<dbReference type="AlphaFoldDB" id="A0AAV2T6N7"/>
<gene>
    <name evidence="10" type="ORF">CDAUBV1_LOCUS4574</name>
</gene>
<proteinExistence type="predicted"/>
<organism evidence="10 11">
    <name type="scientific">Calicophoron daubneyi</name>
    <name type="common">Rumen fluke</name>
    <name type="synonym">Paramphistomum daubneyi</name>
    <dbReference type="NCBI Taxonomy" id="300641"/>
    <lineage>
        <taxon>Eukaryota</taxon>
        <taxon>Metazoa</taxon>
        <taxon>Spiralia</taxon>
        <taxon>Lophotrochozoa</taxon>
        <taxon>Platyhelminthes</taxon>
        <taxon>Trematoda</taxon>
        <taxon>Digenea</taxon>
        <taxon>Plagiorchiida</taxon>
        <taxon>Pronocephalata</taxon>
        <taxon>Paramphistomoidea</taxon>
        <taxon>Paramphistomidae</taxon>
        <taxon>Calicophoron</taxon>
    </lineage>
</organism>
<keyword evidence="4" id="KW-0378">Hydrolase</keyword>
<evidence type="ECO:0000256" key="4">
    <source>
        <dbReference type="ARBA" id="ARBA00022801"/>
    </source>
</evidence>
<dbReference type="Gene3D" id="3.60.21.10">
    <property type="match status" value="1"/>
</dbReference>
<dbReference type="GO" id="GO:0004722">
    <property type="term" value="F:protein serine/threonine phosphatase activity"/>
    <property type="evidence" value="ECO:0007669"/>
    <property type="project" value="UniProtKB-EC"/>
</dbReference>
<feature type="domain" description="Serine/threonine specific protein phosphatases" evidence="9">
    <location>
        <begin position="38"/>
        <end position="321"/>
    </location>
</feature>
<name>A0AAV2T6N7_CALDB</name>
<comment type="cofactor">
    <cofactor evidence="1">
        <name>Mn(2+)</name>
        <dbReference type="ChEBI" id="CHEBI:29035"/>
    </cofactor>
</comment>
<accession>A0AAV2T6N7</accession>
<sequence length="381" mass="43710">MNRQMIPNRLRARLLKNIARLLLRLLDKQVLKGMPADMTEHEVIDMCLLLTDIVPNDTPVVDIRADTPIIIVGDTYAQYGHLVRIFNCYGHPPEMRYMLLGNYLSQKQNTLETIILLFAYKALYPKSIYLLRGKHECARMGKYCGFYDECLKRFSRRIWNAITSVFCLLPVIGIINDKVFCVHSGLSPMFKQFDVRGIEQLKNFVKKNITFPANYSSNRLLTHFVWSDPDESIDEWDQNPCGLGYLYGKNVVNDFCQRFNISQIVRSSEMVKAGFEFFPSPKLLTIFSAPDYMDTYANKASVMLLMKGLTGGLISQLKVISPIIRLRCKQTLRMNITLEEVFVHLGHGVFEEGEEIPECFPLPDKNEGNCEKGTSKGSYRV</sequence>
<dbReference type="EC" id="3.1.3.16" evidence="2"/>
<comment type="catalytic activity">
    <reaction evidence="7">
        <text>O-phospho-L-seryl-[protein] + H2O = L-seryl-[protein] + phosphate</text>
        <dbReference type="Rhea" id="RHEA:20629"/>
        <dbReference type="Rhea" id="RHEA-COMP:9863"/>
        <dbReference type="Rhea" id="RHEA-COMP:11604"/>
        <dbReference type="ChEBI" id="CHEBI:15377"/>
        <dbReference type="ChEBI" id="CHEBI:29999"/>
        <dbReference type="ChEBI" id="CHEBI:43474"/>
        <dbReference type="ChEBI" id="CHEBI:83421"/>
        <dbReference type="EC" id="3.1.3.16"/>
    </reaction>
</comment>
<dbReference type="InterPro" id="IPR006186">
    <property type="entry name" value="Ser/Thr-sp_prot-phosphatase"/>
</dbReference>
<dbReference type="PANTHER" id="PTHR11668:SF300">
    <property type="entry name" value="SERINE_THREONINE-PROTEIN PHOSPHATASE"/>
    <property type="match status" value="1"/>
</dbReference>
<dbReference type="GO" id="GO:0005634">
    <property type="term" value="C:nucleus"/>
    <property type="evidence" value="ECO:0007669"/>
    <property type="project" value="TreeGrafter"/>
</dbReference>
<keyword evidence="6" id="KW-0464">Manganese</keyword>
<evidence type="ECO:0000256" key="7">
    <source>
        <dbReference type="ARBA" id="ARBA00047761"/>
    </source>
</evidence>
<dbReference type="SUPFAM" id="SSF56300">
    <property type="entry name" value="Metallo-dependent phosphatases"/>
    <property type="match status" value="1"/>
</dbReference>
<keyword evidence="3" id="KW-0479">Metal-binding</keyword>
<evidence type="ECO:0000256" key="3">
    <source>
        <dbReference type="ARBA" id="ARBA00022723"/>
    </source>
</evidence>
<evidence type="ECO:0000256" key="2">
    <source>
        <dbReference type="ARBA" id="ARBA00013081"/>
    </source>
</evidence>
<evidence type="ECO:0000256" key="8">
    <source>
        <dbReference type="ARBA" id="ARBA00048336"/>
    </source>
</evidence>
<comment type="caution">
    <text evidence="10">The sequence shown here is derived from an EMBL/GenBank/DDBJ whole genome shotgun (WGS) entry which is preliminary data.</text>
</comment>
<dbReference type="InterPro" id="IPR050341">
    <property type="entry name" value="PP1_catalytic_subunit"/>
</dbReference>
<dbReference type="EMBL" id="CAXLJL010000112">
    <property type="protein sequence ID" value="CAL5132060.1"/>
    <property type="molecule type" value="Genomic_DNA"/>
</dbReference>
<dbReference type="GO" id="GO:0046872">
    <property type="term" value="F:metal ion binding"/>
    <property type="evidence" value="ECO:0007669"/>
    <property type="project" value="UniProtKB-KW"/>
</dbReference>
<comment type="catalytic activity">
    <reaction evidence="8">
        <text>O-phospho-L-threonyl-[protein] + H2O = L-threonyl-[protein] + phosphate</text>
        <dbReference type="Rhea" id="RHEA:47004"/>
        <dbReference type="Rhea" id="RHEA-COMP:11060"/>
        <dbReference type="Rhea" id="RHEA-COMP:11605"/>
        <dbReference type="ChEBI" id="CHEBI:15377"/>
        <dbReference type="ChEBI" id="CHEBI:30013"/>
        <dbReference type="ChEBI" id="CHEBI:43474"/>
        <dbReference type="ChEBI" id="CHEBI:61977"/>
        <dbReference type="EC" id="3.1.3.16"/>
    </reaction>
</comment>
<evidence type="ECO:0000256" key="6">
    <source>
        <dbReference type="ARBA" id="ARBA00023211"/>
    </source>
</evidence>
<dbReference type="InterPro" id="IPR029052">
    <property type="entry name" value="Metallo-depent_PP-like"/>
</dbReference>
<dbReference type="InterPro" id="IPR004843">
    <property type="entry name" value="Calcineurin-like_PHP"/>
</dbReference>
<keyword evidence="5" id="KW-0904">Protein phosphatase</keyword>
<reference evidence="10" key="1">
    <citation type="submission" date="2024-06" db="EMBL/GenBank/DDBJ databases">
        <authorList>
            <person name="Liu X."/>
            <person name="Lenzi L."/>
            <person name="Haldenby T S."/>
            <person name="Uol C."/>
        </authorList>
    </citation>
    <scope>NUCLEOTIDE SEQUENCE</scope>
</reference>
<dbReference type="PRINTS" id="PR00114">
    <property type="entry name" value="STPHPHTASE"/>
</dbReference>
<evidence type="ECO:0000313" key="11">
    <source>
        <dbReference type="Proteomes" id="UP001497525"/>
    </source>
</evidence>
<dbReference type="Pfam" id="PF00149">
    <property type="entry name" value="Metallophos"/>
    <property type="match status" value="1"/>
</dbReference>